<evidence type="ECO:0000256" key="1">
    <source>
        <dbReference type="SAM" id="Phobius"/>
    </source>
</evidence>
<reference evidence="2 3" key="1">
    <citation type="submission" date="2020-05" db="EMBL/GenBank/DDBJ databases">
        <title>Ramlibacter rhizophilus sp. nov., isolated from rhizosphere soil of national flower Mugunghwa from South Korea.</title>
        <authorList>
            <person name="Zheng-Fei Y."/>
            <person name="Huan T."/>
        </authorList>
    </citation>
    <scope>NUCLEOTIDE SEQUENCE [LARGE SCALE GENOMIC DNA]</scope>
    <source>
        <strain evidence="2 3">H242</strain>
    </source>
</reference>
<protein>
    <recommendedName>
        <fullName evidence="4">TFIIS-type domain-containing protein</fullName>
    </recommendedName>
</protein>
<feature type="transmembrane region" description="Helical" evidence="1">
    <location>
        <begin position="67"/>
        <end position="84"/>
    </location>
</feature>
<gene>
    <name evidence="2" type="ORF">HK414_23140</name>
</gene>
<keyword evidence="1" id="KW-0812">Transmembrane</keyword>
<feature type="transmembrane region" description="Helical" evidence="1">
    <location>
        <begin position="34"/>
        <end position="55"/>
    </location>
</feature>
<accession>A0ABX6P588</accession>
<proteinExistence type="predicted"/>
<dbReference type="Proteomes" id="UP000500826">
    <property type="component" value="Chromosome"/>
</dbReference>
<evidence type="ECO:0008006" key="4">
    <source>
        <dbReference type="Google" id="ProtNLM"/>
    </source>
</evidence>
<keyword evidence="1" id="KW-0472">Membrane</keyword>
<keyword evidence="3" id="KW-1185">Reference proteome</keyword>
<evidence type="ECO:0000313" key="3">
    <source>
        <dbReference type="Proteomes" id="UP000500826"/>
    </source>
</evidence>
<sequence length="143" mass="15762">MIGDHESVSRQPLNAPLAAGVRRVGFRKWYERELLSSHAHMVLAVFAVIALLASFEAMGKATPGQQLTDVLCILVSGAVTYWALRRYLFLLMRAEVIANQANCGDCGAYGRFKVLSEAHGGNEAHVACLKCTHRWTITSEDEE</sequence>
<dbReference type="EMBL" id="CP053418">
    <property type="protein sequence ID" value="QJW85248.1"/>
    <property type="molecule type" value="Genomic_DNA"/>
</dbReference>
<keyword evidence="1" id="KW-1133">Transmembrane helix</keyword>
<name>A0ABX6P588_9BURK</name>
<organism evidence="2 3">
    <name type="scientific">Ramlibacter terrae</name>
    <dbReference type="NCBI Taxonomy" id="2732511"/>
    <lineage>
        <taxon>Bacteria</taxon>
        <taxon>Pseudomonadati</taxon>
        <taxon>Pseudomonadota</taxon>
        <taxon>Betaproteobacteria</taxon>
        <taxon>Burkholderiales</taxon>
        <taxon>Comamonadaceae</taxon>
        <taxon>Ramlibacter</taxon>
    </lineage>
</organism>
<evidence type="ECO:0000313" key="2">
    <source>
        <dbReference type="EMBL" id="QJW85248.1"/>
    </source>
</evidence>